<evidence type="ECO:0000313" key="3">
    <source>
        <dbReference type="EMBL" id="PTW62318.1"/>
    </source>
</evidence>
<protein>
    <submittedName>
        <fullName evidence="3">Xre family transcriptional regulator</fullName>
    </submittedName>
</protein>
<evidence type="ECO:0000313" key="4">
    <source>
        <dbReference type="Proteomes" id="UP000244081"/>
    </source>
</evidence>
<dbReference type="OrthoDB" id="189170at2"/>
<dbReference type="InterPro" id="IPR010982">
    <property type="entry name" value="Lambda_DNA-bd_dom_sf"/>
</dbReference>
<dbReference type="GO" id="GO:0005829">
    <property type="term" value="C:cytosol"/>
    <property type="evidence" value="ECO:0007669"/>
    <property type="project" value="TreeGrafter"/>
</dbReference>
<comment type="caution">
    <text evidence="3">The sequence shown here is derived from an EMBL/GenBank/DDBJ whole genome shotgun (WGS) entry which is preliminary data.</text>
</comment>
<dbReference type="AlphaFoldDB" id="A0A2T5VEZ4"/>
<dbReference type="InterPro" id="IPR014710">
    <property type="entry name" value="RmlC-like_jellyroll"/>
</dbReference>
<proteinExistence type="predicted"/>
<dbReference type="Pfam" id="PF13560">
    <property type="entry name" value="HTH_31"/>
    <property type="match status" value="1"/>
</dbReference>
<name>A0A2T5VEZ4_9HYPH</name>
<keyword evidence="1" id="KW-0238">DNA-binding</keyword>
<dbReference type="PANTHER" id="PTHR46797:SF10">
    <property type="entry name" value="BLR1115 PROTEIN"/>
    <property type="match status" value="1"/>
</dbReference>
<dbReference type="GO" id="GO:0003677">
    <property type="term" value="F:DNA binding"/>
    <property type="evidence" value="ECO:0007669"/>
    <property type="project" value="UniProtKB-KW"/>
</dbReference>
<dbReference type="SUPFAM" id="SSF47413">
    <property type="entry name" value="lambda repressor-like DNA-binding domains"/>
    <property type="match status" value="1"/>
</dbReference>
<gene>
    <name evidence="3" type="ORF">C8N35_101358</name>
</gene>
<feature type="domain" description="HTH cro/C1-type" evidence="2">
    <location>
        <begin position="19"/>
        <end position="73"/>
    </location>
</feature>
<dbReference type="InterPro" id="IPR001387">
    <property type="entry name" value="Cro/C1-type_HTH"/>
</dbReference>
<dbReference type="GO" id="GO:0003700">
    <property type="term" value="F:DNA-binding transcription factor activity"/>
    <property type="evidence" value="ECO:0007669"/>
    <property type="project" value="TreeGrafter"/>
</dbReference>
<dbReference type="RefSeq" id="WP_107987906.1">
    <property type="nucleotide sequence ID" value="NZ_QAYG01000001.1"/>
</dbReference>
<sequence length="190" mass="20752">MRDSNTPVSTLDARIAERLKALRGERGWSLETLSTRSGVSRATLSRLENGDVSPTTAVLARLCAAYGMTLSRLMLMAEETFTPLVPRDLQPEWQDAAAGFSRRSVSPPANALSGDVLECRLEAGADIAYEAPPREGLEHHLVLMEGALTVTVDGDEHSLSPGDCLRYRLVGTSRFQTPAETPARYFLFMV</sequence>
<reference evidence="3 4" key="1">
    <citation type="submission" date="2018-04" db="EMBL/GenBank/DDBJ databases">
        <title>Genomic Encyclopedia of Archaeal and Bacterial Type Strains, Phase II (KMG-II): from individual species to whole genera.</title>
        <authorList>
            <person name="Goeker M."/>
        </authorList>
    </citation>
    <scope>NUCLEOTIDE SEQUENCE [LARGE SCALE GENOMIC DNA]</scope>
    <source>
        <strain evidence="3 4">DSM 23382</strain>
    </source>
</reference>
<dbReference type="CDD" id="cd02209">
    <property type="entry name" value="cupin_XRE_C"/>
    <property type="match status" value="1"/>
</dbReference>
<dbReference type="SUPFAM" id="SSF51182">
    <property type="entry name" value="RmlC-like cupins"/>
    <property type="match status" value="1"/>
</dbReference>
<accession>A0A2T5VEZ4</accession>
<dbReference type="Proteomes" id="UP000244081">
    <property type="component" value="Unassembled WGS sequence"/>
</dbReference>
<dbReference type="Gene3D" id="2.60.120.10">
    <property type="entry name" value="Jelly Rolls"/>
    <property type="match status" value="1"/>
</dbReference>
<organism evidence="3 4">
    <name type="scientific">Breoghania corrubedonensis</name>
    <dbReference type="NCBI Taxonomy" id="665038"/>
    <lineage>
        <taxon>Bacteria</taxon>
        <taxon>Pseudomonadati</taxon>
        <taxon>Pseudomonadota</taxon>
        <taxon>Alphaproteobacteria</taxon>
        <taxon>Hyphomicrobiales</taxon>
        <taxon>Stappiaceae</taxon>
        <taxon>Breoghania</taxon>
    </lineage>
</organism>
<evidence type="ECO:0000259" key="2">
    <source>
        <dbReference type="PROSITE" id="PS50943"/>
    </source>
</evidence>
<dbReference type="PANTHER" id="PTHR46797">
    <property type="entry name" value="HTH-TYPE TRANSCRIPTIONAL REGULATOR"/>
    <property type="match status" value="1"/>
</dbReference>
<dbReference type="EMBL" id="QAYG01000001">
    <property type="protein sequence ID" value="PTW62318.1"/>
    <property type="molecule type" value="Genomic_DNA"/>
</dbReference>
<dbReference type="InterPro" id="IPR011051">
    <property type="entry name" value="RmlC_Cupin_sf"/>
</dbReference>
<dbReference type="CDD" id="cd00093">
    <property type="entry name" value="HTH_XRE"/>
    <property type="match status" value="1"/>
</dbReference>
<keyword evidence="4" id="KW-1185">Reference proteome</keyword>
<evidence type="ECO:0000256" key="1">
    <source>
        <dbReference type="ARBA" id="ARBA00023125"/>
    </source>
</evidence>
<dbReference type="InterPro" id="IPR050807">
    <property type="entry name" value="TransReg_Diox_bact_type"/>
</dbReference>
<dbReference type="SMART" id="SM00530">
    <property type="entry name" value="HTH_XRE"/>
    <property type="match status" value="1"/>
</dbReference>
<dbReference type="PROSITE" id="PS50943">
    <property type="entry name" value="HTH_CROC1"/>
    <property type="match status" value="1"/>
</dbReference>
<dbReference type="Gene3D" id="1.10.260.40">
    <property type="entry name" value="lambda repressor-like DNA-binding domains"/>
    <property type="match status" value="1"/>
</dbReference>